<feature type="transmembrane region" description="Helical" evidence="7">
    <location>
        <begin position="211"/>
        <end position="236"/>
    </location>
</feature>
<keyword evidence="5 7" id="KW-1133">Transmembrane helix</keyword>
<keyword evidence="4 7" id="KW-0812">Transmembrane</keyword>
<feature type="transmembrane region" description="Helical" evidence="7">
    <location>
        <begin position="288"/>
        <end position="307"/>
    </location>
</feature>
<dbReference type="Proteomes" id="UP000015423">
    <property type="component" value="Chromosome"/>
</dbReference>
<dbReference type="PANTHER" id="PTHR23517:SF2">
    <property type="entry name" value="MULTIDRUG RESISTANCE PROTEIN MDTH"/>
    <property type="match status" value="1"/>
</dbReference>
<dbReference type="eggNOG" id="COG2814">
    <property type="taxonomic scope" value="Bacteria"/>
</dbReference>
<protein>
    <submittedName>
        <fullName evidence="9">Major facilitator superfamily protein</fullName>
    </submittedName>
</protein>
<keyword evidence="6 7" id="KW-0472">Membrane</keyword>
<organism evidence="9 11">
    <name type="scientific">Streptomyces collinus (strain DSM 40733 / Tue 365)</name>
    <dbReference type="NCBI Taxonomy" id="1214242"/>
    <lineage>
        <taxon>Bacteria</taxon>
        <taxon>Bacillati</taxon>
        <taxon>Actinomycetota</taxon>
        <taxon>Actinomycetes</taxon>
        <taxon>Kitasatosporales</taxon>
        <taxon>Streptomycetaceae</taxon>
        <taxon>Streptomyces</taxon>
    </lineage>
</organism>
<keyword evidence="3" id="KW-1003">Cell membrane</keyword>
<feature type="transmembrane region" description="Helical" evidence="7">
    <location>
        <begin position="256"/>
        <end position="276"/>
    </location>
</feature>
<gene>
    <name evidence="9" type="ORF">B446_00915</name>
    <name evidence="10" type="ORF">B446_34375</name>
</gene>
<dbReference type="STRING" id="1214242.B446_00915"/>
<dbReference type="KEGG" id="sci:B446_34375"/>
<dbReference type="GO" id="GO:0005886">
    <property type="term" value="C:plasma membrane"/>
    <property type="evidence" value="ECO:0007669"/>
    <property type="project" value="UniProtKB-SubCell"/>
</dbReference>
<evidence type="ECO:0000256" key="2">
    <source>
        <dbReference type="ARBA" id="ARBA00022448"/>
    </source>
</evidence>
<dbReference type="InterPro" id="IPR020846">
    <property type="entry name" value="MFS_dom"/>
</dbReference>
<name>S5UML0_STRC3</name>
<dbReference type="EMBL" id="CP006259">
    <property type="protein sequence ID" value="AGS67021.1"/>
    <property type="molecule type" value="Genomic_DNA"/>
</dbReference>
<dbReference type="AlphaFoldDB" id="S5UML0"/>
<evidence type="ECO:0000313" key="9">
    <source>
        <dbReference type="EMBL" id="AGS67021.1"/>
    </source>
</evidence>
<dbReference type="Pfam" id="PF07690">
    <property type="entry name" value="MFS_1"/>
    <property type="match status" value="1"/>
</dbReference>
<evidence type="ECO:0000313" key="11">
    <source>
        <dbReference type="Proteomes" id="UP000015423"/>
    </source>
</evidence>
<dbReference type="InterPro" id="IPR011701">
    <property type="entry name" value="MFS"/>
</dbReference>
<evidence type="ECO:0000256" key="5">
    <source>
        <dbReference type="ARBA" id="ARBA00022989"/>
    </source>
</evidence>
<feature type="transmembrane region" description="Helical" evidence="7">
    <location>
        <begin position="57"/>
        <end position="75"/>
    </location>
</feature>
<feature type="transmembrane region" description="Helical" evidence="7">
    <location>
        <begin position="375"/>
        <end position="394"/>
    </location>
</feature>
<dbReference type="SUPFAM" id="SSF103473">
    <property type="entry name" value="MFS general substrate transporter"/>
    <property type="match status" value="1"/>
</dbReference>
<evidence type="ECO:0000256" key="6">
    <source>
        <dbReference type="ARBA" id="ARBA00023136"/>
    </source>
</evidence>
<dbReference type="KEGG" id="sci:B446_00915"/>
<reference evidence="9" key="3">
    <citation type="submission" date="2015-08" db="EMBL/GenBank/DDBJ databases">
        <authorList>
            <person name="Weber T."/>
            <person name="Iftime D."/>
        </authorList>
    </citation>
    <scope>NUCLEOTIDE SEQUENCE</scope>
    <source>
        <strain evidence="9">Tu 365</strain>
    </source>
</reference>
<evidence type="ECO:0000256" key="4">
    <source>
        <dbReference type="ARBA" id="ARBA00022692"/>
    </source>
</evidence>
<dbReference type="GO" id="GO:0022857">
    <property type="term" value="F:transmembrane transporter activity"/>
    <property type="evidence" value="ECO:0007669"/>
    <property type="project" value="InterPro"/>
</dbReference>
<dbReference type="InterPro" id="IPR050171">
    <property type="entry name" value="MFS_Transporters"/>
</dbReference>
<sequence>MPDTATPRRTRLRALVRVRVGGLPGPFWVLWSGTLVNRLGAMVSPFLSLYLTQTRDVPLATVGLVLTAVGVGSVISQPLGGFLTDRLGRRAALTGGMLANAAALLLLGQARTLPAITAAGLAVGVTVDLYRPAAQALVADAVPAADRTRAFGLLLWSVNLGFSAAMVLGGRLASHGFHLLFWVDATACAVFGFLVWFAVPETHPASPDHVTGSYGTVVADRVMLAFAGVVVIYATVFQQAFATLPLSMAGHGLDGSAYGAIMGVNGVVVILVQPLVGHRLAALDKSRVLAAGFVLAAAGNTLVATAANLTMYGLAVAVWSVGEVLVFGVTAAIVADLAPPALRGRYNGLLGMAWGTGFLLAPLVGTRLLAGGAPVLWLSCAGLCLLAALGQLALAPSIRARTEVGSKEPATAQAG</sequence>
<evidence type="ECO:0000256" key="7">
    <source>
        <dbReference type="SAM" id="Phobius"/>
    </source>
</evidence>
<reference evidence="11" key="1">
    <citation type="submission" date="2012-10" db="EMBL/GenBank/DDBJ databases">
        <title>The complete genome sequence of Streptomyces collinus Tu 365.</title>
        <authorList>
            <person name="Ruckert C."/>
            <person name="Szczepanowski R."/>
            <person name="Goesmann A."/>
            <person name="Pross E.K."/>
            <person name="Musiol E.M."/>
            <person name="Blin K."/>
            <person name="Wohlleben W."/>
            <person name="Puhler A."/>
            <person name="Weber T."/>
            <person name="Kalinowski J."/>
        </authorList>
    </citation>
    <scope>NUCLEOTIDE SEQUENCE [LARGE SCALE GENOMIC DNA]</scope>
    <source>
        <strain evidence="11">DSM 40733 / Tue 365</strain>
    </source>
</reference>
<dbReference type="PROSITE" id="PS50850">
    <property type="entry name" value="MFS"/>
    <property type="match status" value="1"/>
</dbReference>
<dbReference type="Gene3D" id="1.20.1720.10">
    <property type="entry name" value="Multidrug resistance protein D"/>
    <property type="match status" value="1"/>
</dbReference>
<dbReference type="EMBL" id="CP006259">
    <property type="protein sequence ID" value="AGS73673.1"/>
    <property type="molecule type" value="Genomic_DNA"/>
</dbReference>
<feature type="transmembrane region" description="Helical" evidence="7">
    <location>
        <begin position="151"/>
        <end position="173"/>
    </location>
</feature>
<dbReference type="PANTHER" id="PTHR23517">
    <property type="entry name" value="RESISTANCE PROTEIN MDTM, PUTATIVE-RELATED-RELATED"/>
    <property type="match status" value="1"/>
</dbReference>
<dbReference type="PATRIC" id="fig|1214242.5.peg.187"/>
<dbReference type="InterPro" id="IPR036259">
    <property type="entry name" value="MFS_trans_sf"/>
</dbReference>
<dbReference type="Gene3D" id="1.20.1250.20">
    <property type="entry name" value="MFS general substrate transporter like domains"/>
    <property type="match status" value="1"/>
</dbReference>
<proteinExistence type="predicted"/>
<evidence type="ECO:0000259" key="8">
    <source>
        <dbReference type="PROSITE" id="PS50850"/>
    </source>
</evidence>
<evidence type="ECO:0000256" key="3">
    <source>
        <dbReference type="ARBA" id="ARBA00022475"/>
    </source>
</evidence>
<reference evidence="9 11" key="2">
    <citation type="journal article" date="2013" name="J. Biotechnol.">
        <title>Complete genome sequence of the kirromycin producer Streptomyces collinus Tu 365 consisting of a linear chromosome and two linear plasmids.</title>
        <authorList>
            <person name="Ruckert C."/>
            <person name="Szczepanowski R."/>
            <person name="Albersmeier A."/>
            <person name="Goesmann A."/>
            <person name="Iftime D."/>
            <person name="Musiol E.M."/>
            <person name="Blin K."/>
            <person name="Wohlleben W."/>
            <person name="Puhler A."/>
            <person name="Kalinowski J."/>
            <person name="Weber T."/>
        </authorList>
    </citation>
    <scope>NUCLEOTIDE SEQUENCE [LARGE SCALE GENOMIC DNA]</scope>
    <source>
        <strain evidence="11">DSM 40733 / Tue 365</strain>
        <strain evidence="9">Tu 365</strain>
    </source>
</reference>
<keyword evidence="2" id="KW-0813">Transport</keyword>
<feature type="transmembrane region" description="Helical" evidence="7">
    <location>
        <begin position="179"/>
        <end position="199"/>
    </location>
</feature>
<dbReference type="HOGENOM" id="CLU_001265_60_4_11"/>
<keyword evidence="11" id="KW-1185">Reference proteome</keyword>
<dbReference type="RefSeq" id="WP_020937508.1">
    <property type="nucleotide sequence ID" value="NC_021985.1"/>
</dbReference>
<feature type="transmembrane region" description="Helical" evidence="7">
    <location>
        <begin position="349"/>
        <end position="369"/>
    </location>
</feature>
<evidence type="ECO:0000313" key="10">
    <source>
        <dbReference type="EMBL" id="AGS73673.1"/>
    </source>
</evidence>
<feature type="domain" description="Major facilitator superfamily (MFS) profile" evidence="8">
    <location>
        <begin position="26"/>
        <end position="399"/>
    </location>
</feature>
<comment type="subcellular location">
    <subcellularLocation>
        <location evidence="1">Cell membrane</location>
        <topology evidence="1">Multi-pass membrane protein</topology>
    </subcellularLocation>
</comment>
<feature type="transmembrane region" description="Helical" evidence="7">
    <location>
        <begin position="27"/>
        <end position="51"/>
    </location>
</feature>
<evidence type="ECO:0000256" key="1">
    <source>
        <dbReference type="ARBA" id="ARBA00004651"/>
    </source>
</evidence>
<feature type="transmembrane region" description="Helical" evidence="7">
    <location>
        <begin position="313"/>
        <end position="337"/>
    </location>
</feature>
<accession>S5UML0</accession>